<organism evidence="3 4">
    <name type="scientific">Ceutorhynchus assimilis</name>
    <name type="common">cabbage seed weevil</name>
    <dbReference type="NCBI Taxonomy" id="467358"/>
    <lineage>
        <taxon>Eukaryota</taxon>
        <taxon>Metazoa</taxon>
        <taxon>Ecdysozoa</taxon>
        <taxon>Arthropoda</taxon>
        <taxon>Hexapoda</taxon>
        <taxon>Insecta</taxon>
        <taxon>Pterygota</taxon>
        <taxon>Neoptera</taxon>
        <taxon>Endopterygota</taxon>
        <taxon>Coleoptera</taxon>
        <taxon>Polyphaga</taxon>
        <taxon>Cucujiformia</taxon>
        <taxon>Curculionidae</taxon>
        <taxon>Ceutorhynchinae</taxon>
        <taxon>Ceutorhynchus</taxon>
    </lineage>
</organism>
<evidence type="ECO:0008006" key="5">
    <source>
        <dbReference type="Google" id="ProtNLM"/>
    </source>
</evidence>
<dbReference type="SUPFAM" id="SSF48371">
    <property type="entry name" value="ARM repeat"/>
    <property type="match status" value="1"/>
</dbReference>
<dbReference type="GO" id="GO:0005737">
    <property type="term" value="C:cytoplasm"/>
    <property type="evidence" value="ECO:0007669"/>
    <property type="project" value="TreeGrafter"/>
</dbReference>
<dbReference type="EMBL" id="OU892289">
    <property type="protein sequence ID" value="CAH1124905.1"/>
    <property type="molecule type" value="Genomic_DNA"/>
</dbReference>
<accession>A0A9P0DDA8</accession>
<evidence type="ECO:0000313" key="4">
    <source>
        <dbReference type="Proteomes" id="UP001152799"/>
    </source>
</evidence>
<evidence type="ECO:0000313" key="3">
    <source>
        <dbReference type="EMBL" id="CAH1124905.1"/>
    </source>
</evidence>
<evidence type="ECO:0000256" key="2">
    <source>
        <dbReference type="SAM" id="MobiDB-lite"/>
    </source>
</evidence>
<keyword evidence="1" id="KW-0677">Repeat</keyword>
<reference evidence="3" key="1">
    <citation type="submission" date="2022-01" db="EMBL/GenBank/DDBJ databases">
        <authorList>
            <person name="King R."/>
        </authorList>
    </citation>
    <scope>NUCLEOTIDE SEQUENCE</scope>
</reference>
<keyword evidence="4" id="KW-1185">Reference proteome</keyword>
<dbReference type="GO" id="GO:0019888">
    <property type="term" value="F:protein phosphatase regulator activity"/>
    <property type="evidence" value="ECO:0007669"/>
    <property type="project" value="TreeGrafter"/>
</dbReference>
<feature type="region of interest" description="Disordered" evidence="2">
    <location>
        <begin position="412"/>
        <end position="452"/>
    </location>
</feature>
<dbReference type="InterPro" id="IPR011989">
    <property type="entry name" value="ARM-like"/>
</dbReference>
<dbReference type="PANTHER" id="PTHR10648:SF1">
    <property type="entry name" value="SERINE_THREONINE-PROTEIN PHOSPHATASE 4 REGULATORY SUBUNIT 1"/>
    <property type="match status" value="1"/>
</dbReference>
<evidence type="ECO:0000256" key="1">
    <source>
        <dbReference type="ARBA" id="ARBA00022737"/>
    </source>
</evidence>
<name>A0A9P0DDA8_9CUCU</name>
<dbReference type="Gene3D" id="1.25.10.10">
    <property type="entry name" value="Leucine-rich Repeat Variant"/>
    <property type="match status" value="2"/>
</dbReference>
<proteinExistence type="predicted"/>
<feature type="compositionally biased region" description="Polar residues" evidence="2">
    <location>
        <begin position="439"/>
        <end position="452"/>
    </location>
</feature>
<sequence>MASKGPPKAPAGFFRCSIDRVDQIPILGFEQGDCASTTRTLPEDASLSPLLRIQKYAHSGDIFDRHWVPRVVKDIFRTAPADILTWQLPDIMKVLSKHEDEALLKTDLLEDIPNIAAQALENSERVPALKDVIGEYLIPLVLRNIGCSDAGVDKTAQTTLVQLIQRGYVTQTQAEIKICPSILALTKMESQHQLDVNTGAIMLPRYLVLCQDEIWGVRKSCAEVIMYVSCACDPSLRRSLLAPAFAQLLTDDCRWVMMSAYQMLGAFIVTFADPPLTSIGYNASGELVMFNMNGNEFQPGGVDGFSNPGAYHKAVNFSDLMCDGNEVTDLDDEQSKKANSTSKTEQQERHEDDLLSYNEYNYWHISPGQVDGLDVSEVQENLDESASEDIVTNHLEELYATISLDDSVNVAAEEKKKTEESEIEPDAASGDTKGDNLDNKSNNVADNIEETSTPTIEEVKEPPQKIVPQELIDNFVSMATWENIYDGMSYHCAYCLPAVVLTLGKDNWPLLKNTVDALAGHMSYKIRRTVASSLHEIALILGPEIATEDLAPLFEGFLKDLDEVRIGVLNNLFEFLKLMSPEKRAIFLPNLGQFLRKDDVCNWRFQEKFAEQLTLCVQLFSTADVVKHIGLYAQALMLYNVAAVRQAAMILVTEIAKQIFTEHALASSYLSVIAERFAHSKKWKPRQTFALLCIELLRNEAMDSEEFASALLPHLLDLSWDPVANVRLVVANCIVNHILRKEYFQDPENNHIELLNKVLRRLQSDGDRDVRMLAQ</sequence>
<dbReference type="AlphaFoldDB" id="A0A9P0DDA8"/>
<feature type="region of interest" description="Disordered" evidence="2">
    <location>
        <begin position="329"/>
        <end position="351"/>
    </location>
</feature>
<dbReference type="OrthoDB" id="340346at2759"/>
<dbReference type="Proteomes" id="UP001152799">
    <property type="component" value="Chromosome 13"/>
</dbReference>
<protein>
    <recommendedName>
        <fullName evidence="5">Serine/threonine-protein phosphatase 4 regulatory subunit 1</fullName>
    </recommendedName>
</protein>
<gene>
    <name evidence="3" type="ORF">CEUTPL_LOCUS3834</name>
</gene>
<dbReference type="InterPro" id="IPR016024">
    <property type="entry name" value="ARM-type_fold"/>
</dbReference>
<dbReference type="PANTHER" id="PTHR10648">
    <property type="entry name" value="SERINE/THREONINE-PROTEIN PHOSPHATASE PP2A 65 KDA REGULATORY SUBUNIT"/>
    <property type="match status" value="1"/>
</dbReference>
<dbReference type="InterPro" id="IPR051023">
    <property type="entry name" value="PP2A_Regulatory_Subunit_A"/>
</dbReference>